<dbReference type="PANTHER" id="PTHR47529">
    <property type="entry name" value="PEPTIDYL-PROLYL CIS-TRANS ISOMERASE D"/>
    <property type="match status" value="1"/>
</dbReference>
<dbReference type="STRING" id="947033.Lste_1078"/>
<keyword evidence="3" id="KW-0997">Cell inner membrane</keyword>
<dbReference type="GO" id="GO:0005886">
    <property type="term" value="C:plasma membrane"/>
    <property type="evidence" value="ECO:0007669"/>
    <property type="project" value="UniProtKB-SubCell"/>
</dbReference>
<evidence type="ECO:0000256" key="1">
    <source>
        <dbReference type="ARBA" id="ARBA00004382"/>
    </source>
</evidence>
<protein>
    <recommendedName>
        <fullName evidence="9">Periplasmic chaperone PpiD</fullName>
    </recommendedName>
    <alternativeName>
        <fullName evidence="10">Periplasmic folding chaperone</fullName>
    </alternativeName>
</protein>
<evidence type="ECO:0000256" key="3">
    <source>
        <dbReference type="ARBA" id="ARBA00022519"/>
    </source>
</evidence>
<dbReference type="EMBL" id="LNYY01000019">
    <property type="protein sequence ID" value="KTD67920.1"/>
    <property type="molecule type" value="Genomic_DNA"/>
</dbReference>
<dbReference type="InterPro" id="IPR000297">
    <property type="entry name" value="PPIase_PpiC"/>
</dbReference>
<evidence type="ECO:0000256" key="10">
    <source>
        <dbReference type="ARBA" id="ARBA00042775"/>
    </source>
</evidence>
<dbReference type="InterPro" id="IPR046357">
    <property type="entry name" value="PPIase_dom_sf"/>
</dbReference>
<keyword evidence="2" id="KW-1003">Cell membrane</keyword>
<dbReference type="PROSITE" id="PS50198">
    <property type="entry name" value="PPIC_PPIASE_2"/>
    <property type="match status" value="1"/>
</dbReference>
<keyword evidence="15" id="KW-1185">Reference proteome</keyword>
<evidence type="ECO:0000256" key="2">
    <source>
        <dbReference type="ARBA" id="ARBA00022475"/>
    </source>
</evidence>
<dbReference type="PATRIC" id="fig|947033.5.peg.1151"/>
<evidence type="ECO:0000256" key="8">
    <source>
        <dbReference type="ARBA" id="ARBA00038408"/>
    </source>
</evidence>
<dbReference type="InterPro" id="IPR027304">
    <property type="entry name" value="Trigger_fact/SurA_dom_sf"/>
</dbReference>
<sequence length="625" mass="70711">MLQKLNERIQGVVAWLVVILIGITFTLFGVDYYLQSRQTTNAKVTVNGQPVTLQAFETNYRRARSMQDVEQMTAADEKKLQNQVLDQMVTNEVLVQSARKNGFDVSPNQANAAILSIPQFQEDGHFSAQKYQQALNAALFTQSSFQNEVEQGMLLNQQRFAFMGSSFALPDEIDRFVSLYMQNRDYDYLTIAASAFDKDAHVSSEEVADYYKKHKKEFMSPEQVSIDYVSLSMHDIKDKIKISDEDAKRYYEENQSNYLIPASWQVAHILFAAPENASQADLKKVQKKANDVYQLLQKNPEQFEHFVSTISDDKLSIADKGVLPWITAGGQNNYNQILSNLTKPGQISSPEKTKHGYEIFKLIAYKPVSTKSFSEVEASIKEQLVAEGAQTKYTQALEQLSDLSYQSPDSLQPVADALNLKIEKAQPFSRAGGTDSITKNKQVLNTAFSHDVLDLGNNSEPIQIDNDSVVVIRVDQHWAEKEQPLEAVQEQISKILVNKMAEAKAKKIGMNLLNPVEDKKQQELISSNKLSWKSVVKSTRDNDKVDTDINDMAFNLLRPESRDGLVMPNGDYVVVRLKQIHDGKLSTLDREQQDSLIQQIEASYGMMDYDLYVKSLINRAQIVKH</sequence>
<dbReference type="Pfam" id="PF13624">
    <property type="entry name" value="SurA_N_3"/>
    <property type="match status" value="1"/>
</dbReference>
<evidence type="ECO:0000256" key="5">
    <source>
        <dbReference type="ARBA" id="ARBA00022989"/>
    </source>
</evidence>
<keyword evidence="11" id="KW-0697">Rotamase</keyword>
<evidence type="ECO:0000256" key="9">
    <source>
        <dbReference type="ARBA" id="ARBA00040743"/>
    </source>
</evidence>
<keyword evidence="4 12" id="KW-0812">Transmembrane</keyword>
<evidence type="ECO:0000313" key="14">
    <source>
        <dbReference type="EMBL" id="KTD67920.1"/>
    </source>
</evidence>
<feature type="domain" description="PpiC" evidence="13">
    <location>
        <begin position="261"/>
        <end position="364"/>
    </location>
</feature>
<feature type="transmembrane region" description="Helical" evidence="12">
    <location>
        <begin position="12"/>
        <end position="34"/>
    </location>
</feature>
<evidence type="ECO:0000256" key="4">
    <source>
        <dbReference type="ARBA" id="ARBA00022692"/>
    </source>
</evidence>
<keyword evidence="5 12" id="KW-1133">Transmembrane helix</keyword>
<dbReference type="Proteomes" id="UP000054926">
    <property type="component" value="Unassembled WGS sequence"/>
</dbReference>
<evidence type="ECO:0000256" key="6">
    <source>
        <dbReference type="ARBA" id="ARBA00023136"/>
    </source>
</evidence>
<dbReference type="RefSeq" id="WP_058510058.1">
    <property type="nucleotide sequence ID" value="NZ_LNYY01000019.1"/>
</dbReference>
<dbReference type="Gene3D" id="1.10.4030.10">
    <property type="entry name" value="Porin chaperone SurA, peptide-binding domain"/>
    <property type="match status" value="2"/>
</dbReference>
<dbReference type="OrthoDB" id="9812372at2"/>
<dbReference type="InterPro" id="IPR052029">
    <property type="entry name" value="PpiD_chaperone"/>
</dbReference>
<accession>A0A0W0ZFR2</accession>
<dbReference type="SUPFAM" id="SSF54534">
    <property type="entry name" value="FKBP-like"/>
    <property type="match status" value="1"/>
</dbReference>
<keyword evidence="11 14" id="KW-0413">Isomerase</keyword>
<dbReference type="AlphaFoldDB" id="A0A0W0ZFR2"/>
<evidence type="ECO:0000256" key="11">
    <source>
        <dbReference type="PROSITE-ProRule" id="PRU00278"/>
    </source>
</evidence>
<comment type="caution">
    <text evidence="14">The sequence shown here is derived from an EMBL/GenBank/DDBJ whole genome shotgun (WGS) entry which is preliminary data.</text>
</comment>
<name>A0A0W0ZFR2_9GAMM</name>
<dbReference type="PANTHER" id="PTHR47529:SF1">
    <property type="entry name" value="PERIPLASMIC CHAPERONE PPID"/>
    <property type="match status" value="1"/>
</dbReference>
<gene>
    <name evidence="14" type="ORF">Lste_1078</name>
</gene>
<evidence type="ECO:0000256" key="12">
    <source>
        <dbReference type="SAM" id="Phobius"/>
    </source>
</evidence>
<dbReference type="SUPFAM" id="SSF109998">
    <property type="entry name" value="Triger factor/SurA peptide-binding domain-like"/>
    <property type="match status" value="1"/>
</dbReference>
<evidence type="ECO:0000256" key="7">
    <source>
        <dbReference type="ARBA" id="ARBA00023186"/>
    </source>
</evidence>
<evidence type="ECO:0000313" key="15">
    <source>
        <dbReference type="Proteomes" id="UP000054926"/>
    </source>
</evidence>
<evidence type="ECO:0000259" key="13">
    <source>
        <dbReference type="PROSITE" id="PS50198"/>
    </source>
</evidence>
<keyword evidence="7" id="KW-0143">Chaperone</keyword>
<dbReference type="GO" id="GO:0003755">
    <property type="term" value="F:peptidyl-prolyl cis-trans isomerase activity"/>
    <property type="evidence" value="ECO:0007669"/>
    <property type="project" value="UniProtKB-KW"/>
</dbReference>
<dbReference type="Gene3D" id="3.10.50.40">
    <property type="match status" value="1"/>
</dbReference>
<dbReference type="Pfam" id="PF00639">
    <property type="entry name" value="Rotamase"/>
    <property type="match status" value="1"/>
</dbReference>
<comment type="similarity">
    <text evidence="8">Belongs to the PpiD chaperone family.</text>
</comment>
<comment type="subcellular location">
    <subcellularLocation>
        <location evidence="1">Cell inner membrane</location>
        <topology evidence="1">Single-pass type II membrane protein</topology>
        <orientation evidence="1">Periplasmic side</orientation>
    </subcellularLocation>
</comment>
<proteinExistence type="inferred from homology"/>
<organism evidence="14 15">
    <name type="scientific">Legionella steelei</name>
    <dbReference type="NCBI Taxonomy" id="947033"/>
    <lineage>
        <taxon>Bacteria</taxon>
        <taxon>Pseudomonadati</taxon>
        <taxon>Pseudomonadota</taxon>
        <taxon>Gammaproteobacteria</taxon>
        <taxon>Legionellales</taxon>
        <taxon>Legionellaceae</taxon>
        <taxon>Legionella</taxon>
    </lineage>
</organism>
<keyword evidence="6 12" id="KW-0472">Membrane</keyword>
<reference evidence="14 15" key="1">
    <citation type="submission" date="2015-11" db="EMBL/GenBank/DDBJ databases">
        <title>Genomic analysis of 38 Legionella species identifies large and diverse effector repertoires.</title>
        <authorList>
            <person name="Burstein D."/>
            <person name="Amaro F."/>
            <person name="Zusman T."/>
            <person name="Lifshitz Z."/>
            <person name="Cohen O."/>
            <person name="Gilbert J.A."/>
            <person name="Pupko T."/>
            <person name="Shuman H.A."/>
            <person name="Segal G."/>
        </authorList>
    </citation>
    <scope>NUCLEOTIDE SEQUENCE [LARGE SCALE GENOMIC DNA]</scope>
    <source>
        <strain evidence="14 15">IMVS3376</strain>
    </source>
</reference>